<evidence type="ECO:0000256" key="2">
    <source>
        <dbReference type="ARBA" id="ARBA00023125"/>
    </source>
</evidence>
<dbReference type="RefSeq" id="XP_056050247.1">
    <property type="nucleotide sequence ID" value="XM_056193183.1"/>
</dbReference>
<comment type="subcellular location">
    <subcellularLocation>
        <location evidence="5">Nucleus</location>
    </subcellularLocation>
</comment>
<keyword evidence="1 5" id="KW-0805">Transcription regulation</keyword>
<dbReference type="GeneID" id="80888997"/>
<organism evidence="7 8">
    <name type="scientific">Akanthomyces muscarius</name>
    <name type="common">Entomopathogenic fungus</name>
    <name type="synonym">Lecanicillium muscarium</name>
    <dbReference type="NCBI Taxonomy" id="2231603"/>
    <lineage>
        <taxon>Eukaryota</taxon>
        <taxon>Fungi</taxon>
        <taxon>Dikarya</taxon>
        <taxon>Ascomycota</taxon>
        <taxon>Pezizomycotina</taxon>
        <taxon>Sordariomycetes</taxon>
        <taxon>Hypocreomycetidae</taxon>
        <taxon>Hypocreales</taxon>
        <taxon>Cordycipitaceae</taxon>
        <taxon>Akanthomyces</taxon>
    </lineage>
</organism>
<keyword evidence="8" id="KW-1185">Reference proteome</keyword>
<feature type="domain" description="Alpha box" evidence="6">
    <location>
        <begin position="107"/>
        <end position="162"/>
    </location>
</feature>
<keyword evidence="2 5" id="KW-0238">DNA-binding</keyword>
<accession>A0A9W8UGI4</accession>
<dbReference type="Proteomes" id="UP001144673">
    <property type="component" value="Chromosome 3"/>
</dbReference>
<dbReference type="GO" id="GO:0008301">
    <property type="term" value="F:DNA binding, bending"/>
    <property type="evidence" value="ECO:0007669"/>
    <property type="project" value="InterPro"/>
</dbReference>
<dbReference type="AlphaFoldDB" id="A0A9W8UGI4"/>
<dbReference type="GO" id="GO:0045895">
    <property type="term" value="P:positive regulation of mating-type specific transcription, DNA-templated"/>
    <property type="evidence" value="ECO:0007669"/>
    <property type="project" value="InterPro"/>
</dbReference>
<evidence type="ECO:0000313" key="8">
    <source>
        <dbReference type="Proteomes" id="UP001144673"/>
    </source>
</evidence>
<proteinExistence type="inferred from homology"/>
<dbReference type="KEGG" id="amus:LMH87_001838"/>
<evidence type="ECO:0000256" key="5">
    <source>
        <dbReference type="RuleBase" id="RU003516"/>
    </source>
</evidence>
<sequence>MTTPPKIQCILHHHISSAAVSLDKMENRSNDLDRQELLRHLSTVPAHTILRHLQEDTIMEIAAKCFKDKTDESNMTRYPESHSSLHYLELQRALSLKKSNSNQAGDRAKRPLNAFIAFRSYYVKLFPESQQKAASGFLTTLWGKDPFRNRWAMIAKVYSFVRDEMGKKKAPLSSFLMAACPAMDILPPDEYLRVLGWAVEDTEYGTKKLVQKDELRAPKETTKTCPDSELELFQGMIELGYMPDESIFLFEALLARDSRSTLTSTISIAERAAIRPGQEQTPRNVTESTSLYSQERYSFQADGPIYTPSLEAPTPYCATPSCSEEITTPSTCASISTPPTQPAALLPSASTPSHSLGIPSAATISTAEPAAAAAADSYFRPYYYNFVADDSVACSPASSFAGDSGFGGNLTSHPGYNTAASSTAVLSLDGVADHQAFDIDCPWEIDAILSQCTQAPTTNRLFALSSSPEYDPHEDFHYTF</sequence>
<dbReference type="EMBL" id="JAJHUN010000010">
    <property type="protein sequence ID" value="KAJ4147306.1"/>
    <property type="molecule type" value="Genomic_DNA"/>
</dbReference>
<dbReference type="Pfam" id="PF04769">
    <property type="entry name" value="MATalpha_HMGbox"/>
    <property type="match status" value="1"/>
</dbReference>
<evidence type="ECO:0000256" key="3">
    <source>
        <dbReference type="ARBA" id="ARBA00023163"/>
    </source>
</evidence>
<comment type="similarity">
    <text evidence="5">Belongs to the MATALPHA1 family.</text>
</comment>
<evidence type="ECO:0000259" key="6">
    <source>
        <dbReference type="PROSITE" id="PS51325"/>
    </source>
</evidence>
<evidence type="ECO:0000256" key="1">
    <source>
        <dbReference type="ARBA" id="ARBA00023015"/>
    </source>
</evidence>
<gene>
    <name evidence="7" type="ORF">LMH87_001838</name>
</gene>
<dbReference type="GO" id="GO:0005634">
    <property type="term" value="C:nucleus"/>
    <property type="evidence" value="ECO:0007669"/>
    <property type="project" value="UniProtKB-SubCell"/>
</dbReference>
<keyword evidence="4 5" id="KW-0539">Nucleus</keyword>
<evidence type="ECO:0000256" key="4">
    <source>
        <dbReference type="ARBA" id="ARBA00023242"/>
    </source>
</evidence>
<evidence type="ECO:0000313" key="7">
    <source>
        <dbReference type="EMBL" id="KAJ4147306.1"/>
    </source>
</evidence>
<name>A0A9W8UGI4_AKAMU</name>
<comment type="caution">
    <text evidence="7">The sequence shown here is derived from an EMBL/GenBank/DDBJ whole genome shotgun (WGS) entry which is preliminary data.</text>
</comment>
<reference evidence="7" key="1">
    <citation type="journal article" date="2023" name="Access Microbiol">
        <title>De-novo genome assembly for Akanthomyces muscarius, a biocontrol agent of insect agricultural pests.</title>
        <authorList>
            <person name="Erdos Z."/>
            <person name="Studholme D.J."/>
            <person name="Raymond B."/>
            <person name="Sharma M."/>
        </authorList>
    </citation>
    <scope>NUCLEOTIDE SEQUENCE</scope>
    <source>
        <strain evidence="7">Ve6</strain>
    </source>
</reference>
<dbReference type="InterPro" id="IPR006856">
    <property type="entry name" value="MATalpha_HMGbox"/>
</dbReference>
<dbReference type="PROSITE" id="PS51325">
    <property type="entry name" value="ALPHA_BOX"/>
    <property type="match status" value="1"/>
</dbReference>
<protein>
    <recommendedName>
        <fullName evidence="6">Alpha box domain-containing protein</fullName>
    </recommendedName>
</protein>
<keyword evidence="3 5" id="KW-0804">Transcription</keyword>